<dbReference type="GO" id="GO:0005576">
    <property type="term" value="C:extracellular region"/>
    <property type="evidence" value="ECO:0007669"/>
    <property type="project" value="InterPro"/>
</dbReference>
<evidence type="ECO:0000256" key="2">
    <source>
        <dbReference type="ARBA" id="ARBA00022656"/>
    </source>
</evidence>
<evidence type="ECO:0000256" key="1">
    <source>
        <dbReference type="ARBA" id="ARBA00009676"/>
    </source>
</evidence>
<dbReference type="EMBL" id="AHFB01000176">
    <property type="protein sequence ID" value="EOO24294.1"/>
    <property type="molecule type" value="Genomic_DNA"/>
</dbReference>
<proteinExistence type="inferred from homology"/>
<reference evidence="7 9" key="1">
    <citation type="submission" date="2012-12" db="EMBL/GenBank/DDBJ databases">
        <title>The Genome Sequence of Bacillus cereus VD133.</title>
        <authorList>
            <consortium name="The Broad Institute Genome Sequencing Platform"/>
            <consortium name="The Broad Institute Genome Sequencing Center for Infectious Disease"/>
            <person name="Feldgarden M."/>
            <person name="Van der Auwera G.A."/>
            <person name="Mahillon J."/>
            <person name="Duprez V."/>
            <person name="Timmery S."/>
            <person name="Mattelet C."/>
            <person name="Dierick K."/>
            <person name="Sun M."/>
            <person name="Yu Z."/>
            <person name="Zhu L."/>
            <person name="Hu X."/>
            <person name="Shank E.B."/>
            <person name="Swiecicka I."/>
            <person name="Hansen B.M."/>
            <person name="Andrup L."/>
            <person name="Walker B."/>
            <person name="Young S.K."/>
            <person name="Zeng Q."/>
            <person name="Gargeya S."/>
            <person name="Fitzgerald M."/>
            <person name="Haas B."/>
            <person name="Abouelleil A."/>
            <person name="Alvarado L."/>
            <person name="Arachchi H.M."/>
            <person name="Berlin A.M."/>
            <person name="Chapman S.B."/>
            <person name="Dewar J."/>
            <person name="Goldberg J."/>
            <person name="Griggs A."/>
            <person name="Gujja S."/>
            <person name="Hansen M."/>
            <person name="Howarth C."/>
            <person name="Imamovic A."/>
            <person name="Larimer J."/>
            <person name="McCowan C."/>
            <person name="Murphy C."/>
            <person name="Neiman D."/>
            <person name="Pearson M."/>
            <person name="Priest M."/>
            <person name="Roberts A."/>
            <person name="Saif S."/>
            <person name="Shea T."/>
            <person name="Sisk P."/>
            <person name="Sykes S."/>
            <person name="Wortman J."/>
            <person name="Nusbaum C."/>
            <person name="Birren B."/>
        </authorList>
    </citation>
    <scope>NUCLEOTIDE SEQUENCE [LARGE SCALE GENOMIC DNA]</scope>
    <source>
        <strain evidence="7 9">VD133</strain>
    </source>
</reference>
<dbReference type="InterPro" id="IPR035918">
    <property type="entry name" value="CytB_endotoxin-like_sf"/>
</dbReference>
<gene>
    <name evidence="8" type="ORF">IIU_06190</name>
    <name evidence="7" type="ORF">IIU_06410</name>
    <name evidence="6" type="ORF">IIU_06765</name>
    <name evidence="5" type="ORF">IIU_06943</name>
</gene>
<keyword evidence="4" id="KW-0843">Virulence</keyword>
<dbReference type="AlphaFoldDB" id="A0A9W5PKC7"/>
<evidence type="ECO:0000313" key="7">
    <source>
        <dbReference type="EMBL" id="EOO25161.1"/>
    </source>
</evidence>
<comment type="caution">
    <text evidence="7">The sequence shown here is derived from an EMBL/GenBank/DDBJ whole genome shotgun (WGS) entry which is preliminary data.</text>
</comment>
<evidence type="ECO:0000313" key="6">
    <source>
        <dbReference type="EMBL" id="EOO24294.1"/>
    </source>
</evidence>
<comment type="similarity">
    <text evidence="1">Belongs to the cyt1/cyt2 endotoxin family.</text>
</comment>
<evidence type="ECO:0000256" key="4">
    <source>
        <dbReference type="ARBA" id="ARBA00023026"/>
    </source>
</evidence>
<dbReference type="Gene3D" id="3.40.198.10">
    <property type="entry name" value="Delta-endotoxin CytB-like"/>
    <property type="match status" value="1"/>
</dbReference>
<dbReference type="EMBL" id="AHFB01000145">
    <property type="protein sequence ID" value="EOO25161.1"/>
    <property type="molecule type" value="Genomic_DNA"/>
</dbReference>
<keyword evidence="2" id="KW-0800">Toxin</keyword>
<evidence type="ECO:0000313" key="5">
    <source>
        <dbReference type="EMBL" id="EOO23739.1"/>
    </source>
</evidence>
<sequence length="241" mass="28210">MSFNQRGVSSIYLKKNECIRNLRNPPYRRITLTVPCENKGNLKNIFQVEPQYINLALAASHAFQGAIDSNLHFNYERAYQIGVNMPGRDYDPSMWGINQPVIQETLQVSTMINQLKSSLNRFLYFVDISNELFWNEVESAIVNTFTNLYTQQNSAWIFYHSSTSTSTSYYYNIMFALQDSNYRTMTVIPIAFDITVRLEKQKVLFITLKDRTEYKVTLKSIWVRLILQKTHGKQLIDCFNF</sequence>
<evidence type="ECO:0000313" key="9">
    <source>
        <dbReference type="Proteomes" id="UP000014018"/>
    </source>
</evidence>
<dbReference type="GO" id="GO:0030435">
    <property type="term" value="P:sporulation resulting in formation of a cellular spore"/>
    <property type="evidence" value="ECO:0007669"/>
    <property type="project" value="UniProtKB-KW"/>
</dbReference>
<dbReference type="EMBL" id="AHFB01000141">
    <property type="protein sequence ID" value="EOO25449.1"/>
    <property type="molecule type" value="Genomic_DNA"/>
</dbReference>
<dbReference type="Pfam" id="PF01338">
    <property type="entry name" value="Bac_thur_toxin"/>
    <property type="match status" value="1"/>
</dbReference>
<dbReference type="GO" id="GO:0090729">
    <property type="term" value="F:toxin activity"/>
    <property type="evidence" value="ECO:0007669"/>
    <property type="project" value="UniProtKB-KW"/>
</dbReference>
<dbReference type="SUPFAM" id="SSF55676">
    <property type="entry name" value="CytB endotoxin-like"/>
    <property type="match status" value="1"/>
</dbReference>
<name>A0A9W5PKC7_BACCE</name>
<dbReference type="InterPro" id="IPR001615">
    <property type="entry name" value="Endotoxin_CytB"/>
</dbReference>
<dbReference type="Proteomes" id="UP000014018">
    <property type="component" value="Unassembled WGS sequence"/>
</dbReference>
<organism evidence="7 9">
    <name type="scientific">Bacillus cereus VD133</name>
    <dbReference type="NCBI Taxonomy" id="1053233"/>
    <lineage>
        <taxon>Bacteria</taxon>
        <taxon>Bacillati</taxon>
        <taxon>Bacillota</taxon>
        <taxon>Bacilli</taxon>
        <taxon>Bacillales</taxon>
        <taxon>Bacillaceae</taxon>
        <taxon>Bacillus</taxon>
        <taxon>Bacillus cereus group</taxon>
    </lineage>
</organism>
<evidence type="ECO:0000313" key="8">
    <source>
        <dbReference type="EMBL" id="EOO25449.1"/>
    </source>
</evidence>
<evidence type="ECO:0000256" key="3">
    <source>
        <dbReference type="ARBA" id="ARBA00022969"/>
    </source>
</evidence>
<keyword evidence="3" id="KW-0749">Sporulation</keyword>
<dbReference type="EMBL" id="AHFB01000186">
    <property type="protein sequence ID" value="EOO23739.1"/>
    <property type="molecule type" value="Genomic_DNA"/>
</dbReference>
<protein>
    <submittedName>
        <fullName evidence="7">Uncharacterized protein</fullName>
    </submittedName>
</protein>
<accession>A0A9W5PKC7</accession>